<protein>
    <submittedName>
        <fullName evidence="2">Unannotated protein</fullName>
    </submittedName>
</protein>
<accession>A0A6J7UJV0</accession>
<evidence type="ECO:0000313" key="2">
    <source>
        <dbReference type="EMBL" id="CAB5066814.1"/>
    </source>
</evidence>
<dbReference type="AlphaFoldDB" id="A0A6J7UJV0"/>
<name>A0A6J7UJV0_9ZZZZ</name>
<sequence length="173" mass="19409">MRGLASEQSSARPRGPSSSCGRLPRGTSVLANERHRQCAEALSITFPRHRFARHRPRFWSHRESDPAEMPLACSESARPLDRTSHQGIRPRRRLVLPTAPHPPHVTTDDHRTSARPRWELPALAHTQLQAPQGVANRSGLLSEVDPMRMGVCYPTGRPSEISVLTLLLLVHHR</sequence>
<evidence type="ECO:0000256" key="1">
    <source>
        <dbReference type="SAM" id="MobiDB-lite"/>
    </source>
</evidence>
<feature type="compositionally biased region" description="Polar residues" evidence="1">
    <location>
        <begin position="1"/>
        <end position="20"/>
    </location>
</feature>
<reference evidence="2" key="1">
    <citation type="submission" date="2020-05" db="EMBL/GenBank/DDBJ databases">
        <authorList>
            <person name="Chiriac C."/>
            <person name="Salcher M."/>
            <person name="Ghai R."/>
            <person name="Kavagutti S V."/>
        </authorList>
    </citation>
    <scope>NUCLEOTIDE SEQUENCE</scope>
</reference>
<feature type="region of interest" description="Disordered" evidence="1">
    <location>
        <begin position="1"/>
        <end position="25"/>
    </location>
</feature>
<proteinExistence type="predicted"/>
<organism evidence="2">
    <name type="scientific">freshwater metagenome</name>
    <dbReference type="NCBI Taxonomy" id="449393"/>
    <lineage>
        <taxon>unclassified sequences</taxon>
        <taxon>metagenomes</taxon>
        <taxon>ecological metagenomes</taxon>
    </lineage>
</organism>
<gene>
    <name evidence="2" type="ORF">UFOPK4354_01061</name>
</gene>
<dbReference type="EMBL" id="CAFBQW010000109">
    <property type="protein sequence ID" value="CAB5066814.1"/>
    <property type="molecule type" value="Genomic_DNA"/>
</dbReference>